<evidence type="ECO:0000313" key="2">
    <source>
        <dbReference type="Proteomes" id="UP001151133"/>
    </source>
</evidence>
<comment type="caution">
    <text evidence="1">The sequence shown here is derived from an EMBL/GenBank/DDBJ whole genome shotgun (WGS) entry which is preliminary data.</text>
</comment>
<dbReference type="RefSeq" id="WP_264286212.1">
    <property type="nucleotide sequence ID" value="NZ_JAOZEV010000003.1"/>
</dbReference>
<proteinExistence type="predicted"/>
<protein>
    <submittedName>
        <fullName evidence="1">Uncharacterized protein</fullName>
    </submittedName>
</protein>
<gene>
    <name evidence="1" type="ORF">OIU80_06400</name>
</gene>
<accession>A0A9X2ZJL5</accession>
<name>A0A9X2ZJL5_9FLAO</name>
<dbReference type="EMBL" id="JAOZEV010000003">
    <property type="protein sequence ID" value="MCV9931910.1"/>
    <property type="molecule type" value="Genomic_DNA"/>
</dbReference>
<evidence type="ECO:0000313" key="1">
    <source>
        <dbReference type="EMBL" id="MCV9931910.1"/>
    </source>
</evidence>
<sequence>MKHQEYILFVKEKVSLLNQENLLFWDLWCLNYVFEKIKNKNYSFYADIEKSYKLLWDYNDKINNNFDDILNDETVNSIINLDNDDFENLDEFDIEEKAIQEMIVGLESILLNFKENLKLIYNAYENPINVIDVEIDGILISKENENEIYLNETNSQMRLLEDLNSNVRNYTFENRNIYR</sequence>
<reference evidence="1" key="1">
    <citation type="submission" date="2022-10" db="EMBL/GenBank/DDBJ databases">
        <title>Two novel species of Flavobacterium.</title>
        <authorList>
            <person name="Liu Q."/>
            <person name="Xin Y.-H."/>
        </authorList>
    </citation>
    <scope>NUCLEOTIDE SEQUENCE</scope>
    <source>
        <strain evidence="1">LS1R47</strain>
    </source>
</reference>
<dbReference type="Proteomes" id="UP001151133">
    <property type="component" value="Unassembled WGS sequence"/>
</dbReference>
<organism evidence="1 2">
    <name type="scientific">Flavobacterium frigoritolerans</name>
    <dbReference type="NCBI Taxonomy" id="2987686"/>
    <lineage>
        <taxon>Bacteria</taxon>
        <taxon>Pseudomonadati</taxon>
        <taxon>Bacteroidota</taxon>
        <taxon>Flavobacteriia</taxon>
        <taxon>Flavobacteriales</taxon>
        <taxon>Flavobacteriaceae</taxon>
        <taxon>Flavobacterium</taxon>
    </lineage>
</organism>
<dbReference type="AlphaFoldDB" id="A0A9X2ZJL5"/>
<keyword evidence="2" id="KW-1185">Reference proteome</keyword>